<gene>
    <name evidence="1" type="ORF">G6F51_003148</name>
</gene>
<dbReference type="AlphaFoldDB" id="A0A9P6YIG1"/>
<dbReference type="EMBL" id="JAANIT010000299">
    <property type="protein sequence ID" value="KAG1549284.1"/>
    <property type="molecule type" value="Genomic_DNA"/>
</dbReference>
<dbReference type="OrthoDB" id="2204724at2759"/>
<organism evidence="1 2">
    <name type="scientific">Rhizopus oryzae</name>
    <name type="common">Mucormycosis agent</name>
    <name type="synonym">Rhizopus arrhizus var. delemar</name>
    <dbReference type="NCBI Taxonomy" id="64495"/>
    <lineage>
        <taxon>Eukaryota</taxon>
        <taxon>Fungi</taxon>
        <taxon>Fungi incertae sedis</taxon>
        <taxon>Mucoromycota</taxon>
        <taxon>Mucoromycotina</taxon>
        <taxon>Mucoromycetes</taxon>
        <taxon>Mucorales</taxon>
        <taxon>Mucorineae</taxon>
        <taxon>Rhizopodaceae</taxon>
        <taxon>Rhizopus</taxon>
    </lineage>
</organism>
<sequence>MNPEQTWQQLCLRAFDNDTVANDFVLFVEGCKTSVPEGYVWTTQQPEYQQYLCDIGCTQSSPEKFILSSEALVRLSEIKKIARTEWHVHRQEQLKRHLKQTLTEIQPLSELTHPQRLALVKEFASTHKADLGSVPFINGLRGFLRCQLAHKDYLMEWPMTEYILTQNNEDALEAYIRLLKGVLCMQLVYRDETQDVTIDMDDSQEILLWRMNPDLQNNMIHDILNCLPGNNNTASNYQKSSIPRIQHKQGLLDWIYTLLSHCLSFLKHK</sequence>
<comment type="caution">
    <text evidence="1">The sequence shown here is derived from an EMBL/GenBank/DDBJ whole genome shotgun (WGS) entry which is preliminary data.</text>
</comment>
<evidence type="ECO:0000313" key="2">
    <source>
        <dbReference type="Proteomes" id="UP000717996"/>
    </source>
</evidence>
<evidence type="ECO:0000313" key="1">
    <source>
        <dbReference type="EMBL" id="KAG1549284.1"/>
    </source>
</evidence>
<accession>A0A9P6YIG1</accession>
<dbReference type="Proteomes" id="UP000717996">
    <property type="component" value="Unassembled WGS sequence"/>
</dbReference>
<proteinExistence type="predicted"/>
<reference evidence="1" key="1">
    <citation type="journal article" date="2020" name="Microb. Genom.">
        <title>Genetic diversity of clinical and environmental Mucorales isolates obtained from an investigation of mucormycosis cases among solid organ transplant recipients.</title>
        <authorList>
            <person name="Nguyen M.H."/>
            <person name="Kaul D."/>
            <person name="Muto C."/>
            <person name="Cheng S.J."/>
            <person name="Richter R.A."/>
            <person name="Bruno V.M."/>
            <person name="Liu G."/>
            <person name="Beyhan S."/>
            <person name="Sundermann A.J."/>
            <person name="Mounaud S."/>
            <person name="Pasculle A.W."/>
            <person name="Nierman W.C."/>
            <person name="Driscoll E."/>
            <person name="Cumbie R."/>
            <person name="Clancy C.J."/>
            <person name="Dupont C.L."/>
        </authorList>
    </citation>
    <scope>NUCLEOTIDE SEQUENCE</scope>
    <source>
        <strain evidence="1">GL16</strain>
    </source>
</reference>
<protein>
    <submittedName>
        <fullName evidence="1">Uncharacterized protein</fullName>
    </submittedName>
</protein>
<name>A0A9P6YIG1_RHIOR</name>